<keyword evidence="2" id="KW-1185">Reference proteome</keyword>
<name>A0A1M5DWZ9_9FIRM</name>
<protein>
    <submittedName>
        <fullName evidence="1">Uncharacterized protein</fullName>
    </submittedName>
</protein>
<dbReference type="EMBL" id="FQUW01000057">
    <property type="protein sequence ID" value="SHF71372.1"/>
    <property type="molecule type" value="Genomic_DNA"/>
</dbReference>
<proteinExistence type="predicted"/>
<dbReference type="Proteomes" id="UP000184196">
    <property type="component" value="Unassembled WGS sequence"/>
</dbReference>
<accession>A0A1M5DWZ9</accession>
<reference evidence="2" key="1">
    <citation type="submission" date="2016-11" db="EMBL/GenBank/DDBJ databases">
        <authorList>
            <person name="Varghese N."/>
            <person name="Submissions S."/>
        </authorList>
    </citation>
    <scope>NUCLEOTIDE SEQUENCE [LARGE SCALE GENOMIC DNA]</scope>
    <source>
        <strain evidence="2">DSM 11792</strain>
    </source>
</reference>
<gene>
    <name evidence="1" type="ORF">SAMN02745218_02935</name>
</gene>
<evidence type="ECO:0000313" key="1">
    <source>
        <dbReference type="EMBL" id="SHF71372.1"/>
    </source>
</evidence>
<dbReference type="RefSeq" id="WP_131821647.1">
    <property type="nucleotide sequence ID" value="NZ_FQUW01000057.1"/>
</dbReference>
<dbReference type="AlphaFoldDB" id="A0A1M5DWZ9"/>
<organism evidence="1 2">
    <name type="scientific">Desulfofundulus australicus DSM 11792</name>
    <dbReference type="NCBI Taxonomy" id="1121425"/>
    <lineage>
        <taxon>Bacteria</taxon>
        <taxon>Bacillati</taxon>
        <taxon>Bacillota</taxon>
        <taxon>Clostridia</taxon>
        <taxon>Eubacteriales</taxon>
        <taxon>Peptococcaceae</taxon>
        <taxon>Desulfofundulus</taxon>
    </lineage>
</organism>
<sequence length="68" mass="7463">MWPARPSFDEDALYGCAQEYPAAMRLDHVCQHVSKGLGAAHRVAAALFLGMTYDVTRARIVIPSGDTR</sequence>
<evidence type="ECO:0000313" key="2">
    <source>
        <dbReference type="Proteomes" id="UP000184196"/>
    </source>
</evidence>